<dbReference type="Gene3D" id="2.60.40.10">
    <property type="entry name" value="Immunoglobulins"/>
    <property type="match status" value="1"/>
</dbReference>
<dbReference type="Pfam" id="PF02518">
    <property type="entry name" value="HATPase_c"/>
    <property type="match status" value="1"/>
</dbReference>
<dbReference type="PANTHER" id="PTHR43547">
    <property type="entry name" value="TWO-COMPONENT HISTIDINE KINASE"/>
    <property type="match status" value="1"/>
</dbReference>
<evidence type="ECO:0000256" key="4">
    <source>
        <dbReference type="ARBA" id="ARBA00023015"/>
    </source>
</evidence>
<dbReference type="SMART" id="SM00448">
    <property type="entry name" value="REC"/>
    <property type="match status" value="1"/>
</dbReference>
<dbReference type="CDD" id="cd17574">
    <property type="entry name" value="REC_OmpR"/>
    <property type="match status" value="1"/>
</dbReference>
<dbReference type="InterPro" id="IPR018060">
    <property type="entry name" value="HTH_AraC"/>
</dbReference>
<dbReference type="RefSeq" id="WP_212216897.1">
    <property type="nucleotide sequence ID" value="NZ_JAGUCO010000013.1"/>
</dbReference>
<feature type="modified residue" description="4-aspartylphosphate" evidence="7">
    <location>
        <position position="1110"/>
    </location>
</feature>
<sequence length="1308" mass="148918">MIHLSIIDVILNRKGLISIVFLLLGYASFANILSNIEFVNLNKEYNISIRETYQVCSDDNGFIWISSKTGILRYSQDDIRIYSLPYETGDVITVYLSYKMGQLYAYSNNGQIFKYNSILDKFEVVVNISQMLNNPYLIVYKMLIDQEQTLWVASSSGLLSYSKAAGLKKIISDTTIEYIEWKDETNFFYCQKGVVYTFSLDNRSQKEYCYFPIEINPFVSCIYYNKESSDFWIGTLGNGLFRLNKKDSLNVLKSISSIPDQPILAIEIISDSIVMVGFDGKGVWSLDKSDESVIEIFKEDLDNPNSLKGNGVYDIQVAPNNNVWVCTYSGGASYFSIEKPDINKIAHIINEENSLVNNDVNSLIEDSRGNLWFATNNGISKYSPKKNKWQSFYHDNEEEGQVFLSICEDDYGRIWAGSYSSGVYVIKASTGKEENHYCRQIDGGSFASDFVFDIIKDLNGDIWIGGVRGDLIRYDQSENKFSSFKDVTVNVLYEYSESKLLIGTTYGLIMFDKISGESDVLVDGYIVYDINVNNDNVWLATSGDGIVTYNLNTNDTKLINTEKGLPSNFVNSISYVNGYYWAGTEQGLCRINEEDIQVQTFNSNLNNVSFNRNANYQMKNGNLMYGTNKGVILFNPKQIEPIDQNGRLYIQEIAVSGRSIREIEKLRPNIPLDSLEYLRLPYVNNTIGIELLPVGGSSSGVKYSWILEGLDNDWSKPGNNNVFSYSNIPSGSYRLKIRMYDRSLTYIVNERELLLNITPPYWETWWFKLSVISFVSLLITIFVFYYISRLRKKHSEEKIRFFTNTAHDMRTSLTLISAPIEELRNDESLSAKGKNYLNMASVQAKRLTNVVTRLMDFQKVDIGKESLNLSNVDIVKFVESRIMMFAASAKRRNLEIVFESELKEFDTLIDEIIIEKIIDNLLSNAIKYSYDENIIKVRLLFGNSKWKFEVTDKGIGIEKKAQKQLFKEYYRGDNAINSKIVGSGIGLLLVKNYVLLHGGKITCESYPEQGTTFSINIPILKGAETQTQNYISSSNDSQYKINSEDTDIHIEKVLDVNSSGMKVVVVEDNDYLREFLASALMDTYQVFLAEDGNEGWSVINKHSPDMVVSDIMMPGMDGYDLCKKIKSTYETSHIPVILLTALGGKEQQLQGLGLGADDYLIKPFDVNILRQRINTIIQNRELIKDRALKIIKHSDVDETLLRNELNDKFLKKMVKIARDNISNSTFSKDDFASAMNVSSSLLYKKVKSLTNQSPTDFIKVIRLEYALELIQSRKYTITEVSEMCGFASVGYFSTVFRKHYGKSPTQVN</sequence>
<dbReference type="EC" id="2.7.13.3" evidence="2"/>
<evidence type="ECO:0000256" key="7">
    <source>
        <dbReference type="PROSITE-ProRule" id="PRU00169"/>
    </source>
</evidence>
<dbReference type="Gene3D" id="3.30.565.10">
    <property type="entry name" value="Histidine kinase-like ATPase, C-terminal domain"/>
    <property type="match status" value="1"/>
</dbReference>
<dbReference type="SUPFAM" id="SSF47384">
    <property type="entry name" value="Homodimeric domain of signal transducing histidine kinase"/>
    <property type="match status" value="1"/>
</dbReference>
<feature type="domain" description="Response regulatory" evidence="10">
    <location>
        <begin position="1062"/>
        <end position="1177"/>
    </location>
</feature>
<feature type="domain" description="Histidine kinase" evidence="9">
    <location>
        <begin position="804"/>
        <end position="1021"/>
    </location>
</feature>
<dbReference type="Gene3D" id="1.10.10.60">
    <property type="entry name" value="Homeodomain-like"/>
    <property type="match status" value="1"/>
</dbReference>
<evidence type="ECO:0000313" key="12">
    <source>
        <dbReference type="Proteomes" id="UP000708576"/>
    </source>
</evidence>
<comment type="catalytic activity">
    <reaction evidence="1">
        <text>ATP + protein L-histidine = ADP + protein N-phospho-L-histidine.</text>
        <dbReference type="EC" id="2.7.13.3"/>
    </reaction>
</comment>
<dbReference type="Pfam" id="PF07495">
    <property type="entry name" value="Y_Y_Y"/>
    <property type="match status" value="1"/>
</dbReference>
<dbReference type="Proteomes" id="UP000708576">
    <property type="component" value="Unassembled WGS sequence"/>
</dbReference>
<evidence type="ECO:0000256" key="3">
    <source>
        <dbReference type="ARBA" id="ARBA00022553"/>
    </source>
</evidence>
<evidence type="ECO:0000259" key="9">
    <source>
        <dbReference type="PROSITE" id="PS50109"/>
    </source>
</evidence>
<dbReference type="InterPro" id="IPR011047">
    <property type="entry name" value="Quinoprotein_ADH-like_sf"/>
</dbReference>
<dbReference type="Pfam" id="PF12833">
    <property type="entry name" value="HTH_18"/>
    <property type="match status" value="1"/>
</dbReference>
<evidence type="ECO:0000256" key="2">
    <source>
        <dbReference type="ARBA" id="ARBA00012438"/>
    </source>
</evidence>
<dbReference type="Gene3D" id="2.130.10.10">
    <property type="entry name" value="YVTN repeat-like/Quinoprotein amine dehydrogenase"/>
    <property type="match status" value="2"/>
</dbReference>
<dbReference type="SMART" id="SM00342">
    <property type="entry name" value="HTH_ARAC"/>
    <property type="match status" value="1"/>
</dbReference>
<comment type="caution">
    <text evidence="11">The sequence shown here is derived from an EMBL/GenBank/DDBJ whole genome shotgun (WGS) entry which is preliminary data.</text>
</comment>
<evidence type="ECO:0000256" key="5">
    <source>
        <dbReference type="ARBA" id="ARBA00023125"/>
    </source>
</evidence>
<dbReference type="CDD" id="cd00082">
    <property type="entry name" value="HisKA"/>
    <property type="match status" value="1"/>
</dbReference>
<dbReference type="InterPro" id="IPR005467">
    <property type="entry name" value="His_kinase_dom"/>
</dbReference>
<dbReference type="PANTHER" id="PTHR43547:SF2">
    <property type="entry name" value="HYBRID SIGNAL TRANSDUCTION HISTIDINE KINASE C"/>
    <property type="match status" value="1"/>
</dbReference>
<dbReference type="PRINTS" id="PR00344">
    <property type="entry name" value="BCTRLSENSOR"/>
</dbReference>
<dbReference type="SUPFAM" id="SSF50998">
    <property type="entry name" value="Quinoprotein alcohol dehydrogenase-like"/>
    <property type="match status" value="1"/>
</dbReference>
<dbReference type="InterPro" id="IPR003594">
    <property type="entry name" value="HATPase_dom"/>
</dbReference>
<dbReference type="InterPro" id="IPR009057">
    <property type="entry name" value="Homeodomain-like_sf"/>
</dbReference>
<organism evidence="11 12">
    <name type="scientific">Carboxylicivirga linearis</name>
    <dbReference type="NCBI Taxonomy" id="1628157"/>
    <lineage>
        <taxon>Bacteria</taxon>
        <taxon>Pseudomonadati</taxon>
        <taxon>Bacteroidota</taxon>
        <taxon>Bacteroidia</taxon>
        <taxon>Marinilabiliales</taxon>
        <taxon>Marinilabiliaceae</taxon>
        <taxon>Carboxylicivirga</taxon>
    </lineage>
</organism>
<dbReference type="PROSITE" id="PS01124">
    <property type="entry name" value="HTH_ARAC_FAMILY_2"/>
    <property type="match status" value="1"/>
</dbReference>
<dbReference type="PROSITE" id="PS50109">
    <property type="entry name" value="HIS_KIN"/>
    <property type="match status" value="1"/>
</dbReference>
<dbReference type="Pfam" id="PF00512">
    <property type="entry name" value="HisKA"/>
    <property type="match status" value="1"/>
</dbReference>
<dbReference type="InterPro" id="IPR011110">
    <property type="entry name" value="Reg_prop"/>
</dbReference>
<proteinExistence type="predicted"/>
<dbReference type="Gene3D" id="1.10.287.130">
    <property type="match status" value="1"/>
</dbReference>
<name>A0ABS5JZB0_9BACT</name>
<dbReference type="EMBL" id="JAGUCO010000013">
    <property type="protein sequence ID" value="MBS2099656.1"/>
    <property type="molecule type" value="Genomic_DNA"/>
</dbReference>
<dbReference type="InterPro" id="IPR011006">
    <property type="entry name" value="CheY-like_superfamily"/>
</dbReference>
<accession>A0ABS5JZB0</accession>
<keyword evidence="5" id="KW-0238">DNA-binding</keyword>
<dbReference type="SUPFAM" id="SSF52172">
    <property type="entry name" value="CheY-like"/>
    <property type="match status" value="1"/>
</dbReference>
<dbReference type="InterPro" id="IPR036890">
    <property type="entry name" value="HATPase_C_sf"/>
</dbReference>
<dbReference type="SUPFAM" id="SSF46689">
    <property type="entry name" value="Homeodomain-like"/>
    <property type="match status" value="1"/>
</dbReference>
<reference evidence="11 12" key="1">
    <citation type="journal article" date="2015" name="Int. J. Syst. Evol. Microbiol.">
        <title>Carboxylicivirga linearis sp. nov., isolated from a sea cucumber culture pond.</title>
        <authorList>
            <person name="Wang F.Q."/>
            <person name="Zhou Y.X."/>
            <person name="Lin X.Z."/>
            <person name="Chen G.J."/>
            <person name="Du Z.J."/>
        </authorList>
    </citation>
    <scope>NUCLEOTIDE SEQUENCE [LARGE SCALE GENOMIC DNA]</scope>
    <source>
        <strain evidence="11 12">FB218</strain>
    </source>
</reference>
<dbReference type="Pfam" id="PF07494">
    <property type="entry name" value="Reg_prop"/>
    <property type="match status" value="2"/>
</dbReference>
<dbReference type="SMART" id="SM00387">
    <property type="entry name" value="HATPase_c"/>
    <property type="match status" value="1"/>
</dbReference>
<dbReference type="InterPro" id="IPR018062">
    <property type="entry name" value="HTH_AraC-typ_CS"/>
</dbReference>
<dbReference type="SUPFAM" id="SSF55874">
    <property type="entry name" value="ATPase domain of HSP90 chaperone/DNA topoisomerase II/histidine kinase"/>
    <property type="match status" value="1"/>
</dbReference>
<dbReference type="Pfam" id="PF00072">
    <property type="entry name" value="Response_reg"/>
    <property type="match status" value="1"/>
</dbReference>
<keyword evidence="6" id="KW-0804">Transcription</keyword>
<dbReference type="PROSITE" id="PS00041">
    <property type="entry name" value="HTH_ARAC_FAMILY_1"/>
    <property type="match status" value="1"/>
</dbReference>
<dbReference type="InterPro" id="IPR004358">
    <property type="entry name" value="Sig_transdc_His_kin-like_C"/>
</dbReference>
<evidence type="ECO:0000256" key="6">
    <source>
        <dbReference type="ARBA" id="ARBA00023163"/>
    </source>
</evidence>
<keyword evidence="3 7" id="KW-0597">Phosphoprotein</keyword>
<dbReference type="InterPro" id="IPR001789">
    <property type="entry name" value="Sig_transdc_resp-reg_receiver"/>
</dbReference>
<dbReference type="SUPFAM" id="SSF63829">
    <property type="entry name" value="Calcium-dependent phosphotriesterase"/>
    <property type="match status" value="2"/>
</dbReference>
<evidence type="ECO:0000256" key="1">
    <source>
        <dbReference type="ARBA" id="ARBA00000085"/>
    </source>
</evidence>
<dbReference type="Gene3D" id="3.40.50.2300">
    <property type="match status" value="1"/>
</dbReference>
<keyword evidence="4" id="KW-0805">Transcription regulation</keyword>
<dbReference type="InterPro" id="IPR015943">
    <property type="entry name" value="WD40/YVTN_repeat-like_dom_sf"/>
</dbReference>
<dbReference type="InterPro" id="IPR013783">
    <property type="entry name" value="Ig-like_fold"/>
</dbReference>
<dbReference type="SMART" id="SM00388">
    <property type="entry name" value="HisKA"/>
    <property type="match status" value="1"/>
</dbReference>
<dbReference type="InterPro" id="IPR003661">
    <property type="entry name" value="HisK_dim/P_dom"/>
</dbReference>
<feature type="domain" description="HTH araC/xylS-type" evidence="8">
    <location>
        <begin position="1211"/>
        <end position="1308"/>
    </location>
</feature>
<dbReference type="PROSITE" id="PS50110">
    <property type="entry name" value="RESPONSE_REGULATORY"/>
    <property type="match status" value="1"/>
</dbReference>
<dbReference type="CDD" id="cd00075">
    <property type="entry name" value="HATPase"/>
    <property type="match status" value="1"/>
</dbReference>
<evidence type="ECO:0000259" key="10">
    <source>
        <dbReference type="PROSITE" id="PS50110"/>
    </source>
</evidence>
<keyword evidence="12" id="KW-1185">Reference proteome</keyword>
<protein>
    <recommendedName>
        <fullName evidence="2">histidine kinase</fullName>
        <ecNumber evidence="2">2.7.13.3</ecNumber>
    </recommendedName>
</protein>
<dbReference type="InterPro" id="IPR011123">
    <property type="entry name" value="Y_Y_Y"/>
</dbReference>
<gene>
    <name evidence="11" type="ORF">KEM10_15275</name>
</gene>
<evidence type="ECO:0000259" key="8">
    <source>
        <dbReference type="PROSITE" id="PS01124"/>
    </source>
</evidence>
<evidence type="ECO:0000313" key="11">
    <source>
        <dbReference type="EMBL" id="MBS2099656.1"/>
    </source>
</evidence>
<dbReference type="InterPro" id="IPR036097">
    <property type="entry name" value="HisK_dim/P_sf"/>
</dbReference>